<gene>
    <name evidence="1" type="ORF">DERF_006088</name>
</gene>
<reference evidence="1" key="1">
    <citation type="submission" date="2013-05" db="EMBL/GenBank/DDBJ databases">
        <authorList>
            <person name="Yim A.K.Y."/>
            <person name="Chan T.F."/>
            <person name="Ji K.M."/>
            <person name="Liu X.Y."/>
            <person name="Zhou J.W."/>
            <person name="Li R.Q."/>
            <person name="Yang K.Y."/>
            <person name="Li J."/>
            <person name="Li M."/>
            <person name="Law P.T.W."/>
            <person name="Wu Y.L."/>
            <person name="Cai Z.L."/>
            <person name="Qin H."/>
            <person name="Bao Y."/>
            <person name="Leung R.K.K."/>
            <person name="Ng P.K.S."/>
            <person name="Zou J."/>
            <person name="Zhong X.J."/>
            <person name="Ran P.X."/>
            <person name="Zhong N.S."/>
            <person name="Liu Z.G."/>
            <person name="Tsui S.K.W."/>
        </authorList>
    </citation>
    <scope>NUCLEOTIDE SEQUENCE</scope>
    <source>
        <strain evidence="1">Derf</strain>
        <tissue evidence="1">Whole organism</tissue>
    </source>
</reference>
<organism evidence="1 2">
    <name type="scientific">Dermatophagoides farinae</name>
    <name type="common">American house dust mite</name>
    <dbReference type="NCBI Taxonomy" id="6954"/>
    <lineage>
        <taxon>Eukaryota</taxon>
        <taxon>Metazoa</taxon>
        <taxon>Ecdysozoa</taxon>
        <taxon>Arthropoda</taxon>
        <taxon>Chelicerata</taxon>
        <taxon>Arachnida</taxon>
        <taxon>Acari</taxon>
        <taxon>Acariformes</taxon>
        <taxon>Sarcoptiformes</taxon>
        <taxon>Astigmata</taxon>
        <taxon>Psoroptidia</taxon>
        <taxon>Analgoidea</taxon>
        <taxon>Pyroglyphidae</taxon>
        <taxon>Dermatophagoidinae</taxon>
        <taxon>Dermatophagoides</taxon>
    </lineage>
</organism>
<dbReference type="Proteomes" id="UP000790347">
    <property type="component" value="Unassembled WGS sequence"/>
</dbReference>
<evidence type="ECO:0000313" key="2">
    <source>
        <dbReference type="Proteomes" id="UP000790347"/>
    </source>
</evidence>
<proteinExistence type="predicted"/>
<keyword evidence="2" id="KW-1185">Reference proteome</keyword>
<name>A0A922L9C7_DERFA</name>
<dbReference type="AlphaFoldDB" id="A0A922L9C7"/>
<comment type="caution">
    <text evidence="1">The sequence shown here is derived from an EMBL/GenBank/DDBJ whole genome shotgun (WGS) entry which is preliminary data.</text>
</comment>
<evidence type="ECO:0000313" key="1">
    <source>
        <dbReference type="EMBL" id="KAH9522522.1"/>
    </source>
</evidence>
<sequence length="69" mass="8517">MFLSWIDQKYFIQNLWQQQQQQQRFFASIYEHSNASSSDYYYYNIKNLWGKNKKPVQYITNPQKSSPLR</sequence>
<dbReference type="EMBL" id="ASGP02000002">
    <property type="protein sequence ID" value="KAH9522522.1"/>
    <property type="molecule type" value="Genomic_DNA"/>
</dbReference>
<protein>
    <submittedName>
        <fullName evidence="1">Uncharacterized protein</fullName>
    </submittedName>
</protein>
<reference evidence="1" key="2">
    <citation type="journal article" date="2022" name="Res Sq">
        <title>Comparative Genomics Reveals Insights into the Divergent Evolution of Astigmatic Mites and Household Pest Adaptations.</title>
        <authorList>
            <person name="Xiong Q."/>
            <person name="Wan A.T.-Y."/>
            <person name="Liu X.-Y."/>
            <person name="Fung C.S.-H."/>
            <person name="Xiao X."/>
            <person name="Malainual N."/>
            <person name="Hou J."/>
            <person name="Wang L."/>
            <person name="Wang M."/>
            <person name="Yang K."/>
            <person name="Cui Y."/>
            <person name="Leung E."/>
            <person name="Nong W."/>
            <person name="Shin S.-K."/>
            <person name="Au S."/>
            <person name="Jeong K.Y."/>
            <person name="Chew F.T."/>
            <person name="Hui J."/>
            <person name="Leung T.F."/>
            <person name="Tungtrongchitr A."/>
            <person name="Zhong N."/>
            <person name="Liu Z."/>
            <person name="Tsui S."/>
        </authorList>
    </citation>
    <scope>NUCLEOTIDE SEQUENCE</scope>
    <source>
        <strain evidence="1">Derf</strain>
        <tissue evidence="1">Whole organism</tissue>
    </source>
</reference>
<accession>A0A922L9C7</accession>